<reference evidence="1 2" key="1">
    <citation type="journal article" date="2019" name="Gigascience">
        <title>Whole-genome sequence of the oriental lung fluke Paragonimus westermani.</title>
        <authorList>
            <person name="Oey H."/>
            <person name="Zakrzewski M."/>
            <person name="Narain K."/>
            <person name="Devi K.R."/>
            <person name="Agatsuma T."/>
            <person name="Nawaratna S."/>
            <person name="Gobert G.N."/>
            <person name="Jones M.K."/>
            <person name="Ragan M.A."/>
            <person name="McManus D.P."/>
            <person name="Krause L."/>
        </authorList>
    </citation>
    <scope>NUCLEOTIDE SEQUENCE [LARGE SCALE GENOMIC DNA]</scope>
    <source>
        <strain evidence="1 2">IND2009</strain>
    </source>
</reference>
<evidence type="ECO:0000313" key="1">
    <source>
        <dbReference type="EMBL" id="KAA3671572.1"/>
    </source>
</evidence>
<dbReference type="Proteomes" id="UP000324629">
    <property type="component" value="Unassembled WGS sequence"/>
</dbReference>
<accession>A0A5J4N7S3</accession>
<organism evidence="1 2">
    <name type="scientific">Paragonimus westermani</name>
    <dbReference type="NCBI Taxonomy" id="34504"/>
    <lineage>
        <taxon>Eukaryota</taxon>
        <taxon>Metazoa</taxon>
        <taxon>Spiralia</taxon>
        <taxon>Lophotrochozoa</taxon>
        <taxon>Platyhelminthes</taxon>
        <taxon>Trematoda</taxon>
        <taxon>Digenea</taxon>
        <taxon>Plagiorchiida</taxon>
        <taxon>Troglotremata</taxon>
        <taxon>Troglotrematidae</taxon>
        <taxon>Paragonimus</taxon>
    </lineage>
</organism>
<keyword evidence="2" id="KW-1185">Reference proteome</keyword>
<evidence type="ECO:0000313" key="2">
    <source>
        <dbReference type="Proteomes" id="UP000324629"/>
    </source>
</evidence>
<comment type="caution">
    <text evidence="1">The sequence shown here is derived from an EMBL/GenBank/DDBJ whole genome shotgun (WGS) entry which is preliminary data.</text>
</comment>
<proteinExistence type="predicted"/>
<name>A0A5J4N7S3_9TREM</name>
<dbReference type="AlphaFoldDB" id="A0A5J4N7S3"/>
<dbReference type="EMBL" id="QNGE01006184">
    <property type="protein sequence ID" value="KAA3671572.1"/>
    <property type="molecule type" value="Genomic_DNA"/>
</dbReference>
<protein>
    <submittedName>
        <fullName evidence="1">Uncharacterized protein</fullName>
    </submittedName>
</protein>
<gene>
    <name evidence="1" type="ORF">DEA37_0007351</name>
</gene>
<sequence length="310" mass="35007">MADKLEGLDNGLRLTEMKRENSKCRTVTILKDEKQKHLALLPREYETENGVIPCLKFDDIVKYLGLQFNWKGRLPVKSTVKAADMLDSLSRAPLKPHQRTTLRKLDRLIRDSVRGWLRLPKDTTLDFIHSKIDDHSLGIPSLETVLPLEQRAKVEGLVNSVTPAVANTVQCKAVMSDIEVVNVPVLFYVKPVGWNSEEEAAWNEVLVKTHDGADLINVEVDKAGFYWVHNPQLVFLRLFIRGLQLRGGLLNTKVRISRCNRRASDDLRCRGLCGCFGSVGHILQKCALTHEARCARHNRVVQTVGKMLSA</sequence>